<dbReference type="EMBL" id="HBUF01253375">
    <property type="protein sequence ID" value="CAG6680828.1"/>
    <property type="molecule type" value="Transcribed_RNA"/>
</dbReference>
<dbReference type="EMBL" id="HBUF01253374">
    <property type="protein sequence ID" value="CAG6680826.1"/>
    <property type="molecule type" value="Transcribed_RNA"/>
</dbReference>
<evidence type="ECO:0000313" key="1">
    <source>
        <dbReference type="EMBL" id="CAG6680828.1"/>
    </source>
</evidence>
<reference evidence="1" key="1">
    <citation type="submission" date="2021-05" db="EMBL/GenBank/DDBJ databases">
        <authorList>
            <person name="Alioto T."/>
            <person name="Alioto T."/>
            <person name="Gomez Garrido J."/>
        </authorList>
    </citation>
    <scope>NUCLEOTIDE SEQUENCE</scope>
</reference>
<sequence length="170" mass="19544">MLNSLTLLLWRRRSRYLTRFKLRSPTLWRLPDMWQYLLPFLYQNQCPTPYTSTFRFPSIYKYPMLKKMTPTKHPSIQPPLVVLFIIKAPVLHTTPVLLTTPALHTTRVLLTTPALHTTLHIPPPQPPSMRLKTPTTPPILPTTNLTSPSTPMVSHLHLASISPRTTITHT</sequence>
<dbReference type="AlphaFoldDB" id="A0A8D8T3T5"/>
<name>A0A8D8T3T5_9HEMI</name>
<organism evidence="1">
    <name type="scientific">Cacopsylla melanoneura</name>
    <dbReference type="NCBI Taxonomy" id="428564"/>
    <lineage>
        <taxon>Eukaryota</taxon>
        <taxon>Metazoa</taxon>
        <taxon>Ecdysozoa</taxon>
        <taxon>Arthropoda</taxon>
        <taxon>Hexapoda</taxon>
        <taxon>Insecta</taxon>
        <taxon>Pterygota</taxon>
        <taxon>Neoptera</taxon>
        <taxon>Paraneoptera</taxon>
        <taxon>Hemiptera</taxon>
        <taxon>Sternorrhyncha</taxon>
        <taxon>Psylloidea</taxon>
        <taxon>Psyllidae</taxon>
        <taxon>Psyllinae</taxon>
        <taxon>Cacopsylla</taxon>
    </lineage>
</organism>
<protein>
    <submittedName>
        <fullName evidence="1">Uncharacterized protein</fullName>
    </submittedName>
</protein>
<proteinExistence type="predicted"/>
<accession>A0A8D8T3T5</accession>